<evidence type="ECO:0000313" key="3">
    <source>
        <dbReference type="EMBL" id="MFI5674074.1"/>
    </source>
</evidence>
<dbReference type="InterPro" id="IPR016161">
    <property type="entry name" value="Ald_DH/histidinol_DH"/>
</dbReference>
<accession>A0ABW7XW68</accession>
<feature type="domain" description="Aldehyde dehydrogenase" evidence="2">
    <location>
        <begin position="10"/>
        <end position="463"/>
    </location>
</feature>
<organism evidence="3 4">
    <name type="scientific">Streptomyces cellulosae</name>
    <dbReference type="NCBI Taxonomy" id="1968"/>
    <lineage>
        <taxon>Bacteria</taxon>
        <taxon>Bacillati</taxon>
        <taxon>Actinomycetota</taxon>
        <taxon>Actinomycetes</taxon>
        <taxon>Kitasatosporales</taxon>
        <taxon>Streptomycetaceae</taxon>
        <taxon>Streptomyces</taxon>
    </lineage>
</organism>
<evidence type="ECO:0000313" key="4">
    <source>
        <dbReference type="Proteomes" id="UP001612415"/>
    </source>
</evidence>
<dbReference type="PANTHER" id="PTHR43353">
    <property type="entry name" value="SUCCINATE-SEMIALDEHYDE DEHYDROGENASE, MITOCHONDRIAL"/>
    <property type="match status" value="1"/>
</dbReference>
<dbReference type="InterPro" id="IPR016163">
    <property type="entry name" value="Ald_DH_C"/>
</dbReference>
<dbReference type="PROSITE" id="PS00070">
    <property type="entry name" value="ALDEHYDE_DEHYDR_CYS"/>
    <property type="match status" value="1"/>
</dbReference>
<dbReference type="Proteomes" id="UP001612415">
    <property type="component" value="Unassembled WGS sequence"/>
</dbReference>
<dbReference type="InterPro" id="IPR016162">
    <property type="entry name" value="Ald_DH_N"/>
</dbReference>
<dbReference type="PANTHER" id="PTHR43353:SF5">
    <property type="entry name" value="SUCCINATE-SEMIALDEHYDE DEHYDROGENASE, MITOCHONDRIAL"/>
    <property type="match status" value="1"/>
</dbReference>
<proteinExistence type="predicted"/>
<dbReference type="SUPFAM" id="SSF53720">
    <property type="entry name" value="ALDH-like"/>
    <property type="match status" value="1"/>
</dbReference>
<dbReference type="InterPro" id="IPR050740">
    <property type="entry name" value="Aldehyde_DH_Superfamily"/>
</dbReference>
<dbReference type="Gene3D" id="3.40.309.10">
    <property type="entry name" value="Aldehyde Dehydrogenase, Chain A, domain 2"/>
    <property type="match status" value="1"/>
</dbReference>
<keyword evidence="1" id="KW-0560">Oxidoreductase</keyword>
<dbReference type="InterPro" id="IPR015590">
    <property type="entry name" value="Aldehyde_DH_dom"/>
</dbReference>
<keyword evidence="4" id="KW-1185">Reference proteome</keyword>
<dbReference type="Pfam" id="PF00171">
    <property type="entry name" value="Aldedh"/>
    <property type="match status" value="1"/>
</dbReference>
<comment type="caution">
    <text evidence="3">The sequence shown here is derived from an EMBL/GenBank/DDBJ whole genome shotgun (WGS) entry which is preliminary data.</text>
</comment>
<dbReference type="Gene3D" id="3.40.605.10">
    <property type="entry name" value="Aldehyde Dehydrogenase, Chain A, domain 1"/>
    <property type="match status" value="1"/>
</dbReference>
<dbReference type="InterPro" id="IPR016160">
    <property type="entry name" value="Ald_DH_CS_CYS"/>
</dbReference>
<dbReference type="RefSeq" id="WP_398655038.1">
    <property type="nucleotide sequence ID" value="NZ_JBITDC010000002.1"/>
</dbReference>
<evidence type="ECO:0000259" key="2">
    <source>
        <dbReference type="Pfam" id="PF00171"/>
    </source>
</evidence>
<reference evidence="3 4" key="1">
    <citation type="submission" date="2024-10" db="EMBL/GenBank/DDBJ databases">
        <title>The Natural Products Discovery Center: Release of the First 8490 Sequenced Strains for Exploring Actinobacteria Biosynthetic Diversity.</title>
        <authorList>
            <person name="Kalkreuter E."/>
            <person name="Kautsar S.A."/>
            <person name="Yang D."/>
            <person name="Bader C.D."/>
            <person name="Teijaro C.N."/>
            <person name="Fluegel L."/>
            <person name="Davis C.M."/>
            <person name="Simpson J.R."/>
            <person name="Lauterbach L."/>
            <person name="Steele A.D."/>
            <person name="Gui C."/>
            <person name="Meng S."/>
            <person name="Li G."/>
            <person name="Viehrig K."/>
            <person name="Ye F."/>
            <person name="Su P."/>
            <person name="Kiefer A.F."/>
            <person name="Nichols A."/>
            <person name="Cepeda A.J."/>
            <person name="Yan W."/>
            <person name="Fan B."/>
            <person name="Jiang Y."/>
            <person name="Adhikari A."/>
            <person name="Zheng C.-J."/>
            <person name="Schuster L."/>
            <person name="Cowan T.M."/>
            <person name="Smanski M.J."/>
            <person name="Chevrette M.G."/>
            <person name="De Carvalho L.P.S."/>
            <person name="Shen B."/>
        </authorList>
    </citation>
    <scope>NUCLEOTIDE SEQUENCE [LARGE SCALE GENOMIC DNA]</scope>
    <source>
        <strain evidence="3 4">NPDC051599</strain>
    </source>
</reference>
<sequence>MTAVMTDADQPAERVPLVDPRTERLLGETPLLPPSGVDRVARVAAAAFRRWADVTVGERCYRVREMACLLEESIPEVATAFSREHGKTEAEAAMEVARAVDTLRWSADEAERATAATPLPERAGMVREVLVDPAGPVLAIVPWNFPAVVLARKLGPALVMGCSVVVKAADETPSVTDAFAVAARQAGLPEGTVQVVHAAPEVADALVRRREFGAVSFTGSARVGRLVAAGAASTSTPCVLELGGHAPVIVTADADLDAAVAALVAVKFSSAGQSCGAPSRFLVDRRVHAQFVERFTALAPACDYERDSGGRPGTMGPLNNARRRAEVHKLVLDAVHRGARIRLGGRLPDTAGYYYPATVLTDVPVGARILKEEPFGPLAPVVAYDDDRQAVELANEGDYALAAYVFGEPDHARRLGVDVDAGSVSVNFAAGAVPDAPLGGRRTSGYGYEGGVPGLLAFGRLKTLQCRVPDSAGLEACT</sequence>
<gene>
    <name evidence="3" type="ORF">ACIA8P_05300</name>
</gene>
<protein>
    <submittedName>
        <fullName evidence="3">Aldehyde dehydrogenase family protein</fullName>
    </submittedName>
</protein>
<dbReference type="EMBL" id="JBITDC010000002">
    <property type="protein sequence ID" value="MFI5674074.1"/>
    <property type="molecule type" value="Genomic_DNA"/>
</dbReference>
<name>A0ABW7XW68_STRCE</name>
<evidence type="ECO:0000256" key="1">
    <source>
        <dbReference type="ARBA" id="ARBA00023002"/>
    </source>
</evidence>